<dbReference type="CDD" id="cd00093">
    <property type="entry name" value="HTH_XRE"/>
    <property type="match status" value="1"/>
</dbReference>
<keyword evidence="1" id="KW-0238">DNA-binding</keyword>
<dbReference type="InterPro" id="IPR050807">
    <property type="entry name" value="TransReg_Diox_bact_type"/>
</dbReference>
<gene>
    <name evidence="3" type="ORF">ACINKY_25190</name>
</gene>
<dbReference type="EMBL" id="JBIYSL010000006">
    <property type="protein sequence ID" value="MFK0525514.1"/>
    <property type="molecule type" value="Genomic_DNA"/>
</dbReference>
<protein>
    <submittedName>
        <fullName evidence="3">Helix-turn-helix domain-containing protein</fullName>
    </submittedName>
</protein>
<dbReference type="PANTHER" id="PTHR46797:SF1">
    <property type="entry name" value="METHYLPHOSPHONATE SYNTHASE"/>
    <property type="match status" value="1"/>
</dbReference>
<dbReference type="PANTHER" id="PTHR46797">
    <property type="entry name" value="HTH-TYPE TRANSCRIPTIONAL REGULATOR"/>
    <property type="match status" value="1"/>
</dbReference>
<sequence>MPTLGERIKYLREMKGYSQKELSEKTDLTIVQLSRYETNHRKPDPEALCCLVKTLDTSADYLIGLTSESSLASPIRNLNQEFISYLDHPVHGTFLKSFLNAPDQLKNETLQFFNFIMSNYENSTLEHRKDTMT</sequence>
<feature type="domain" description="HTH cro/C1-type" evidence="2">
    <location>
        <begin position="8"/>
        <end position="62"/>
    </location>
</feature>
<dbReference type="InterPro" id="IPR001387">
    <property type="entry name" value="Cro/C1-type_HTH"/>
</dbReference>
<dbReference type="Gene3D" id="1.10.260.40">
    <property type="entry name" value="lambda repressor-like DNA-binding domains"/>
    <property type="match status" value="1"/>
</dbReference>
<dbReference type="Pfam" id="PF01381">
    <property type="entry name" value="HTH_3"/>
    <property type="match status" value="1"/>
</dbReference>
<evidence type="ECO:0000259" key="2">
    <source>
        <dbReference type="PROSITE" id="PS50943"/>
    </source>
</evidence>
<dbReference type="SUPFAM" id="SSF47413">
    <property type="entry name" value="lambda repressor-like DNA-binding domains"/>
    <property type="match status" value="1"/>
</dbReference>
<evidence type="ECO:0000256" key="1">
    <source>
        <dbReference type="ARBA" id="ARBA00023125"/>
    </source>
</evidence>
<dbReference type="RefSeq" id="WP_402878319.1">
    <property type="nucleotide sequence ID" value="NZ_JBIYSL010000006.1"/>
</dbReference>
<organism evidence="3 4">
    <name type="scientific">Paenibacillus illinoisensis</name>
    <dbReference type="NCBI Taxonomy" id="59845"/>
    <lineage>
        <taxon>Bacteria</taxon>
        <taxon>Bacillati</taxon>
        <taxon>Bacillota</taxon>
        <taxon>Bacilli</taxon>
        <taxon>Bacillales</taxon>
        <taxon>Paenibacillaceae</taxon>
        <taxon>Paenibacillus</taxon>
    </lineage>
</organism>
<dbReference type="PROSITE" id="PS50943">
    <property type="entry name" value="HTH_CROC1"/>
    <property type="match status" value="1"/>
</dbReference>
<evidence type="ECO:0000313" key="3">
    <source>
        <dbReference type="EMBL" id="MFK0525514.1"/>
    </source>
</evidence>
<dbReference type="InterPro" id="IPR010982">
    <property type="entry name" value="Lambda_DNA-bd_dom_sf"/>
</dbReference>
<accession>A0ABW8I2W7</accession>
<proteinExistence type="predicted"/>
<evidence type="ECO:0000313" key="4">
    <source>
        <dbReference type="Proteomes" id="UP001618531"/>
    </source>
</evidence>
<dbReference type="Proteomes" id="UP001618531">
    <property type="component" value="Unassembled WGS sequence"/>
</dbReference>
<dbReference type="SMART" id="SM00530">
    <property type="entry name" value="HTH_XRE"/>
    <property type="match status" value="1"/>
</dbReference>
<keyword evidence="4" id="KW-1185">Reference proteome</keyword>
<comment type="caution">
    <text evidence="3">The sequence shown here is derived from an EMBL/GenBank/DDBJ whole genome shotgun (WGS) entry which is preliminary data.</text>
</comment>
<reference evidence="3 4" key="1">
    <citation type="submission" date="2024-11" db="EMBL/GenBank/DDBJ databases">
        <title>Identification and Characterization of a Novel Fosfomycin Bacillithiol Transferase FosB8 in Paenibacillus illinoisensis.</title>
        <authorList>
            <person name="Lu W."/>
        </authorList>
    </citation>
    <scope>NUCLEOTIDE SEQUENCE [LARGE SCALE GENOMIC DNA]</scope>
    <source>
        <strain evidence="3 4">WP77</strain>
    </source>
</reference>
<name>A0ABW8I2W7_9BACL</name>